<evidence type="ECO:0000313" key="1">
    <source>
        <dbReference type="EMBL" id="JAE04880.1"/>
    </source>
</evidence>
<proteinExistence type="predicted"/>
<reference evidence="1" key="2">
    <citation type="journal article" date="2015" name="Data Brief">
        <title>Shoot transcriptome of the giant reed, Arundo donax.</title>
        <authorList>
            <person name="Barrero R.A."/>
            <person name="Guerrero F.D."/>
            <person name="Moolhuijzen P."/>
            <person name="Goolsby J.A."/>
            <person name="Tidwell J."/>
            <person name="Bellgard S.E."/>
            <person name="Bellgard M.I."/>
        </authorList>
    </citation>
    <scope>NUCLEOTIDE SEQUENCE</scope>
    <source>
        <tissue evidence="1">Shoot tissue taken approximately 20 cm above the soil surface</tissue>
    </source>
</reference>
<name>A0A0A9EVT6_ARUDO</name>
<dbReference type="AlphaFoldDB" id="A0A0A9EVT6"/>
<accession>A0A0A9EVT6</accession>
<protein>
    <submittedName>
        <fullName evidence="1">Uncharacterized protein</fullName>
    </submittedName>
</protein>
<reference evidence="1" key="1">
    <citation type="submission" date="2014-09" db="EMBL/GenBank/DDBJ databases">
        <authorList>
            <person name="Magalhaes I.L.F."/>
            <person name="Oliveira U."/>
            <person name="Santos F.R."/>
            <person name="Vidigal T.H.D.A."/>
            <person name="Brescovit A.D."/>
            <person name="Santos A.J."/>
        </authorList>
    </citation>
    <scope>NUCLEOTIDE SEQUENCE</scope>
    <source>
        <tissue evidence="1">Shoot tissue taken approximately 20 cm above the soil surface</tissue>
    </source>
</reference>
<sequence>MWGLHYRRRARDVFAGGKSRQWQSRTSEDVSESRSSRVSIVRRCIDGGKASCIGFSSQEGLIESSLV</sequence>
<organism evidence="1">
    <name type="scientific">Arundo donax</name>
    <name type="common">Giant reed</name>
    <name type="synonym">Donax arundinaceus</name>
    <dbReference type="NCBI Taxonomy" id="35708"/>
    <lineage>
        <taxon>Eukaryota</taxon>
        <taxon>Viridiplantae</taxon>
        <taxon>Streptophyta</taxon>
        <taxon>Embryophyta</taxon>
        <taxon>Tracheophyta</taxon>
        <taxon>Spermatophyta</taxon>
        <taxon>Magnoliopsida</taxon>
        <taxon>Liliopsida</taxon>
        <taxon>Poales</taxon>
        <taxon>Poaceae</taxon>
        <taxon>PACMAD clade</taxon>
        <taxon>Arundinoideae</taxon>
        <taxon>Arundineae</taxon>
        <taxon>Arundo</taxon>
    </lineage>
</organism>
<dbReference type="EMBL" id="GBRH01193016">
    <property type="protein sequence ID" value="JAE04880.1"/>
    <property type="molecule type" value="Transcribed_RNA"/>
</dbReference>